<sequence length="405" mass="45260">MPSILPPLPCRPVPHFAASFVVILHSLVSRSIPGQVFRSSPSWPFRSIPVQASRSIPGSVSIQRIGFTRTWHSFDHPAAVFWLPLRAGQEVLCRHRKEEGAIASFGLQADVAEVACREKSPSHAPLSSPLLAEADSLPFWPSPPRELPLDVANQDASYATLALPPPHTRRCPCCPRCLADQCYTSQPPLSASSTRWKRRDISKALRPGSEAEMYKVLAFGTLFSAPYKGSELYIDIHGVQEDQKVQSLLKKFEFLPFTPEIMAVGKKFALNNIKKPFIYAQQRLLDGQFKNHWKTTFPTVRQKLKSIELKPNKKMVMIQFMFNMMTGLRTVNWTGTYLEDLAKDASYQLHKLDESSQLIVEAGKRVIASEHVTVCSCTSVGFVGTAGSTIADNIELMRMYNACKL</sequence>
<keyword evidence="2" id="KW-1185">Reference proteome</keyword>
<dbReference type="PANTHER" id="PTHR36050">
    <property type="entry name" value="O-FUCOSYLTRANSFERASE 30"/>
    <property type="match status" value="1"/>
</dbReference>
<proteinExistence type="predicted"/>
<name>A0A8J5CFF0_ZINOF</name>
<organism evidence="1 2">
    <name type="scientific">Zingiber officinale</name>
    <name type="common">Ginger</name>
    <name type="synonym">Amomum zingiber</name>
    <dbReference type="NCBI Taxonomy" id="94328"/>
    <lineage>
        <taxon>Eukaryota</taxon>
        <taxon>Viridiplantae</taxon>
        <taxon>Streptophyta</taxon>
        <taxon>Embryophyta</taxon>
        <taxon>Tracheophyta</taxon>
        <taxon>Spermatophyta</taxon>
        <taxon>Magnoliopsida</taxon>
        <taxon>Liliopsida</taxon>
        <taxon>Zingiberales</taxon>
        <taxon>Zingiberaceae</taxon>
        <taxon>Zingiber</taxon>
    </lineage>
</organism>
<reference evidence="1 2" key="1">
    <citation type="submission" date="2020-08" db="EMBL/GenBank/DDBJ databases">
        <title>Plant Genome Project.</title>
        <authorList>
            <person name="Zhang R.-G."/>
        </authorList>
    </citation>
    <scope>NUCLEOTIDE SEQUENCE [LARGE SCALE GENOMIC DNA]</scope>
    <source>
        <tissue evidence="1">Rhizome</tissue>
    </source>
</reference>
<protein>
    <submittedName>
        <fullName evidence="1">Uncharacterized protein</fullName>
    </submittedName>
</protein>
<dbReference type="EMBL" id="JACMSC010000018">
    <property type="protein sequence ID" value="KAG6474929.1"/>
    <property type="molecule type" value="Genomic_DNA"/>
</dbReference>
<evidence type="ECO:0000313" key="2">
    <source>
        <dbReference type="Proteomes" id="UP000734854"/>
    </source>
</evidence>
<comment type="caution">
    <text evidence="1">The sequence shown here is derived from an EMBL/GenBank/DDBJ whole genome shotgun (WGS) entry which is preliminary data.</text>
</comment>
<dbReference type="PANTHER" id="PTHR36050:SF1">
    <property type="entry name" value="O-FUCOSYLTRANSFERASE 30"/>
    <property type="match status" value="1"/>
</dbReference>
<evidence type="ECO:0000313" key="1">
    <source>
        <dbReference type="EMBL" id="KAG6474929.1"/>
    </source>
</evidence>
<dbReference type="AlphaFoldDB" id="A0A8J5CFF0"/>
<gene>
    <name evidence="1" type="ORF">ZIOFF_064145</name>
</gene>
<dbReference type="Proteomes" id="UP000734854">
    <property type="component" value="Unassembled WGS sequence"/>
</dbReference>
<accession>A0A8J5CFF0</accession>